<accession>A0ABV6DVL7</accession>
<dbReference type="Pfam" id="PF13786">
    <property type="entry name" value="DUF4179"/>
    <property type="match status" value="1"/>
</dbReference>
<feature type="domain" description="DUF4179" evidence="2">
    <location>
        <begin position="47"/>
        <end position="132"/>
    </location>
</feature>
<comment type="caution">
    <text evidence="4">The sequence shown here is derived from an EMBL/GenBank/DDBJ whole genome shotgun (WGS) entry which is preliminary data.</text>
</comment>
<dbReference type="Gene3D" id="2.60.40.1630">
    <property type="entry name" value="bacillus anthracis domain"/>
    <property type="match status" value="1"/>
</dbReference>
<evidence type="ECO:0000313" key="4">
    <source>
        <dbReference type="EMBL" id="MFC0216697.1"/>
    </source>
</evidence>
<dbReference type="InterPro" id="IPR040680">
    <property type="entry name" value="DUF5643"/>
</dbReference>
<evidence type="ECO:0000256" key="1">
    <source>
        <dbReference type="SAM" id="Phobius"/>
    </source>
</evidence>
<sequence length="453" mass="51610">MDVRDSTITNILKEKLDREYPTATFNRIWGQTYPERHVQKSKRLTYKRKYGFVLAALTVLILLVSLPNTATLAQSFLMKSVFQFIGYFHDRNPDLGGRTTEVRQSVMDNDVKITISEVYYDGYELIVSYLMETAEPVKRGMTPYDIELGFNGLRIPATAGYGNLINDHQYAGVIFTNPDDMLLKGLPETFDMQITIGKVGYELANGEMVNKEGQWNFTFSTNLGMLKAGIRTVELITVSQDQIQITVKNISYSDSFISIIGETKEGEAREGFIDMEIMDENGRFLDFTYSGMRKGWHEGKLNINTWKISSQITGEIPKSITIRPYSVPKDPPRKTSIVPLDRTPTPEAPVLVPRGKLGSLELSGITHLPDKTLVYYRTLGEQRSDHDGWAFRLLMENGKLVEMIGEYYVDINNDIIVREFPPVEPEQKLRLLVQDLVPRTYLKELEMTVLLAK</sequence>
<protein>
    <submittedName>
        <fullName evidence="4">DUF4179 domain-containing protein</fullName>
    </submittedName>
</protein>
<name>A0ABV6DVL7_9BACL</name>
<gene>
    <name evidence="4" type="ORF">ACFFK0_30320</name>
</gene>
<evidence type="ECO:0000259" key="2">
    <source>
        <dbReference type="Pfam" id="PF13786"/>
    </source>
</evidence>
<feature type="transmembrane region" description="Helical" evidence="1">
    <location>
        <begin position="50"/>
        <end position="70"/>
    </location>
</feature>
<keyword evidence="5" id="KW-1185">Reference proteome</keyword>
<feature type="domain" description="DUF5643" evidence="3">
    <location>
        <begin position="237"/>
        <end position="334"/>
    </location>
</feature>
<keyword evidence="1" id="KW-0812">Transmembrane</keyword>
<keyword evidence="1" id="KW-0472">Membrane</keyword>
<dbReference type="InterPro" id="IPR025436">
    <property type="entry name" value="DUF4179"/>
</dbReference>
<dbReference type="RefSeq" id="WP_377475124.1">
    <property type="nucleotide sequence ID" value="NZ_JBHLWN010000124.1"/>
</dbReference>
<dbReference type="Proteomes" id="UP001589776">
    <property type="component" value="Unassembled WGS sequence"/>
</dbReference>
<dbReference type="Pfam" id="PF18705">
    <property type="entry name" value="DUF5643"/>
    <property type="match status" value="1"/>
</dbReference>
<proteinExistence type="predicted"/>
<reference evidence="4 5" key="1">
    <citation type="submission" date="2024-09" db="EMBL/GenBank/DDBJ databases">
        <authorList>
            <person name="Sun Q."/>
            <person name="Mori K."/>
        </authorList>
    </citation>
    <scope>NUCLEOTIDE SEQUENCE [LARGE SCALE GENOMIC DNA]</scope>
    <source>
        <strain evidence="4 5">CCM 7759</strain>
    </source>
</reference>
<evidence type="ECO:0000313" key="5">
    <source>
        <dbReference type="Proteomes" id="UP001589776"/>
    </source>
</evidence>
<evidence type="ECO:0000259" key="3">
    <source>
        <dbReference type="Pfam" id="PF18705"/>
    </source>
</evidence>
<organism evidence="4 5">
    <name type="scientific">Paenibacillus chartarius</name>
    <dbReference type="NCBI Taxonomy" id="747481"/>
    <lineage>
        <taxon>Bacteria</taxon>
        <taxon>Bacillati</taxon>
        <taxon>Bacillota</taxon>
        <taxon>Bacilli</taxon>
        <taxon>Bacillales</taxon>
        <taxon>Paenibacillaceae</taxon>
        <taxon>Paenibacillus</taxon>
    </lineage>
</organism>
<keyword evidence="1" id="KW-1133">Transmembrane helix</keyword>
<dbReference type="EMBL" id="JBHLWN010000124">
    <property type="protein sequence ID" value="MFC0216697.1"/>
    <property type="molecule type" value="Genomic_DNA"/>
</dbReference>